<gene>
    <name evidence="1" type="ORF">LCGC14_1259040</name>
</gene>
<accession>A0A0F9P4M1</accession>
<comment type="caution">
    <text evidence="1">The sequence shown here is derived from an EMBL/GenBank/DDBJ whole genome shotgun (WGS) entry which is preliminary data.</text>
</comment>
<proteinExistence type="predicted"/>
<reference evidence="1" key="1">
    <citation type="journal article" date="2015" name="Nature">
        <title>Complex archaea that bridge the gap between prokaryotes and eukaryotes.</title>
        <authorList>
            <person name="Spang A."/>
            <person name="Saw J.H."/>
            <person name="Jorgensen S.L."/>
            <person name="Zaremba-Niedzwiedzka K."/>
            <person name="Martijn J."/>
            <person name="Lind A.E."/>
            <person name="van Eijk R."/>
            <person name="Schleper C."/>
            <person name="Guy L."/>
            <person name="Ettema T.J."/>
        </authorList>
    </citation>
    <scope>NUCLEOTIDE SEQUENCE</scope>
</reference>
<dbReference type="EMBL" id="LAZR01006961">
    <property type="protein sequence ID" value="KKM88407.1"/>
    <property type="molecule type" value="Genomic_DNA"/>
</dbReference>
<dbReference type="AlphaFoldDB" id="A0A0F9P4M1"/>
<name>A0A0F9P4M1_9ZZZZ</name>
<protein>
    <submittedName>
        <fullName evidence="1">Uncharacterized protein</fullName>
    </submittedName>
</protein>
<organism evidence="1">
    <name type="scientific">marine sediment metagenome</name>
    <dbReference type="NCBI Taxonomy" id="412755"/>
    <lineage>
        <taxon>unclassified sequences</taxon>
        <taxon>metagenomes</taxon>
        <taxon>ecological metagenomes</taxon>
    </lineage>
</organism>
<evidence type="ECO:0000313" key="1">
    <source>
        <dbReference type="EMBL" id="KKM88407.1"/>
    </source>
</evidence>
<sequence length="131" mass="15754">MKKEKSHLQHIADASYKRAILSVKKKQSLKDQAIDIANKREYARKYYQAHKDKSRAYYRANSAKIKERAMVWRVANRERYLEQQAEYDRTQRLHRVRDKKLDQYIIETAKKSFSLIWSQGIADRIKALKRP</sequence>